<reference evidence="6 7" key="1">
    <citation type="submission" date="2017-05" db="EMBL/GenBank/DDBJ databases">
        <authorList>
            <person name="Varghese N."/>
            <person name="Submissions S."/>
        </authorList>
    </citation>
    <scope>NUCLEOTIDE SEQUENCE [LARGE SCALE GENOMIC DNA]</scope>
    <source>
        <strain evidence="6 7">DSM 100094</strain>
    </source>
</reference>
<dbReference type="RefSeq" id="WP_142664001.1">
    <property type="nucleotide sequence ID" value="NZ_FXTK01000015.1"/>
</dbReference>
<evidence type="ECO:0000313" key="7">
    <source>
        <dbReference type="Proteomes" id="UP000319014"/>
    </source>
</evidence>
<feature type="domain" description="Solute-binding protein family 5" evidence="5">
    <location>
        <begin position="79"/>
        <end position="439"/>
    </location>
</feature>
<dbReference type="GO" id="GO:1904680">
    <property type="term" value="F:peptide transmembrane transporter activity"/>
    <property type="evidence" value="ECO:0007669"/>
    <property type="project" value="TreeGrafter"/>
</dbReference>
<feature type="chain" id="PRO_5022158033" evidence="4">
    <location>
        <begin position="28"/>
        <end position="530"/>
    </location>
</feature>
<dbReference type="GO" id="GO:0030288">
    <property type="term" value="C:outer membrane-bounded periplasmic space"/>
    <property type="evidence" value="ECO:0007669"/>
    <property type="project" value="UniProtKB-ARBA"/>
</dbReference>
<dbReference type="InterPro" id="IPR039424">
    <property type="entry name" value="SBP_5"/>
</dbReference>
<accession>A0A521ESA8</accession>
<dbReference type="PANTHER" id="PTHR30290">
    <property type="entry name" value="PERIPLASMIC BINDING COMPONENT OF ABC TRANSPORTER"/>
    <property type="match status" value="1"/>
</dbReference>
<dbReference type="SUPFAM" id="SSF53850">
    <property type="entry name" value="Periplasmic binding protein-like II"/>
    <property type="match status" value="1"/>
</dbReference>
<dbReference type="EMBL" id="FXTK01000015">
    <property type="protein sequence ID" value="SMO86809.1"/>
    <property type="molecule type" value="Genomic_DNA"/>
</dbReference>
<dbReference type="GO" id="GO:0043190">
    <property type="term" value="C:ATP-binding cassette (ABC) transporter complex"/>
    <property type="evidence" value="ECO:0007669"/>
    <property type="project" value="InterPro"/>
</dbReference>
<dbReference type="GO" id="GO:0015833">
    <property type="term" value="P:peptide transport"/>
    <property type="evidence" value="ECO:0007669"/>
    <property type="project" value="TreeGrafter"/>
</dbReference>
<dbReference type="Pfam" id="PF00496">
    <property type="entry name" value="SBP_bac_5"/>
    <property type="match status" value="1"/>
</dbReference>
<dbReference type="OrthoDB" id="9803988at2"/>
<dbReference type="AlphaFoldDB" id="A0A521ESA8"/>
<name>A0A521ESA8_9RHOB</name>
<evidence type="ECO:0000256" key="2">
    <source>
        <dbReference type="ARBA" id="ARBA00005695"/>
    </source>
</evidence>
<dbReference type="Gene3D" id="3.40.190.10">
    <property type="entry name" value="Periplasmic binding protein-like II"/>
    <property type="match status" value="1"/>
</dbReference>
<protein>
    <submittedName>
        <fullName evidence="6">Peptide/nickel transport system substrate-binding protein</fullName>
    </submittedName>
</protein>
<dbReference type="PANTHER" id="PTHR30290:SF38">
    <property type="entry name" value="D,D-DIPEPTIDE-BINDING PERIPLASMIC PROTEIN DDPA-RELATED"/>
    <property type="match status" value="1"/>
</dbReference>
<feature type="signal peptide" evidence="4">
    <location>
        <begin position="1"/>
        <end position="27"/>
    </location>
</feature>
<organism evidence="6 7">
    <name type="scientific">Paracoccus laeviglucosivorans</name>
    <dbReference type="NCBI Taxonomy" id="1197861"/>
    <lineage>
        <taxon>Bacteria</taxon>
        <taxon>Pseudomonadati</taxon>
        <taxon>Pseudomonadota</taxon>
        <taxon>Alphaproteobacteria</taxon>
        <taxon>Rhodobacterales</taxon>
        <taxon>Paracoccaceae</taxon>
        <taxon>Paracoccus</taxon>
    </lineage>
</organism>
<proteinExistence type="inferred from homology"/>
<sequence>MTVTRRQFHQIILAAGAFVALPGGGYAATTQPVSGGTLKIAYFPEPSQLVAINTSAGGAQFVGSKLFDGLLTYDYDLTPRPSLAREWSVSPDGLEYVFQLEHGAKFHDGQPLTSADVAFSILRLKDAHPRGRITFAHVAGVDSADPHVVRIRLDKPAPALLSALAASESPIVPKHIYEALDPAQNPTREQLLGSGPFVLKEWVPGSHIRLERNADYWAKGQPHLDQVIIRLIGDAGARAAALETGEVDIGENPVALADVERFRAVQNLRVDDRVYVYAGLLNQLVLNLDTSQLQNLKVRQAIAHAIDVQALINVVLHGYAIPSPTPIPPSFKAFHDPDIGFAKFDTALAEKLLDEAGFPRQGDGTRFKLRVTTNPFNAPTYSDFIAQSLIAVGIAAEIQRFDFATYVKTIYTDRAWDLSVESLSTTFDPTVGVQRVYWSKNFKLGLPFSNASHYANPEVDRLLEAAAIEPDVEKRAQLFKDFQKIIAQDLPVINLAVPVQPVVSSLRVHEYAPGAAGLGGNAARTWIAKA</sequence>
<evidence type="ECO:0000259" key="5">
    <source>
        <dbReference type="Pfam" id="PF00496"/>
    </source>
</evidence>
<keyword evidence="3 4" id="KW-0732">Signal</keyword>
<evidence type="ECO:0000256" key="1">
    <source>
        <dbReference type="ARBA" id="ARBA00004418"/>
    </source>
</evidence>
<evidence type="ECO:0000256" key="3">
    <source>
        <dbReference type="ARBA" id="ARBA00022729"/>
    </source>
</evidence>
<keyword evidence="7" id="KW-1185">Reference proteome</keyword>
<dbReference type="Proteomes" id="UP000319014">
    <property type="component" value="Unassembled WGS sequence"/>
</dbReference>
<evidence type="ECO:0000256" key="4">
    <source>
        <dbReference type="SAM" id="SignalP"/>
    </source>
</evidence>
<dbReference type="CDD" id="cd08517">
    <property type="entry name" value="PBP2_NikA_DppA_OppA_like_13"/>
    <property type="match status" value="1"/>
</dbReference>
<dbReference type="InterPro" id="IPR000914">
    <property type="entry name" value="SBP_5_dom"/>
</dbReference>
<dbReference type="InterPro" id="IPR030678">
    <property type="entry name" value="Peptide/Ni-bd"/>
</dbReference>
<dbReference type="PIRSF" id="PIRSF002741">
    <property type="entry name" value="MppA"/>
    <property type="match status" value="1"/>
</dbReference>
<comment type="subcellular location">
    <subcellularLocation>
        <location evidence="1">Periplasm</location>
    </subcellularLocation>
</comment>
<dbReference type="Gene3D" id="3.10.105.10">
    <property type="entry name" value="Dipeptide-binding Protein, Domain 3"/>
    <property type="match status" value="1"/>
</dbReference>
<evidence type="ECO:0000313" key="6">
    <source>
        <dbReference type="EMBL" id="SMO86809.1"/>
    </source>
</evidence>
<comment type="similarity">
    <text evidence="2">Belongs to the bacterial solute-binding protein 5 family.</text>
</comment>
<gene>
    <name evidence="6" type="ORF">SAMN06265221_11534</name>
</gene>